<dbReference type="GO" id="GO:0009239">
    <property type="term" value="P:enterobactin biosynthetic process"/>
    <property type="evidence" value="ECO:0007669"/>
    <property type="project" value="TreeGrafter"/>
</dbReference>
<comment type="cofactor">
    <cofactor evidence="1">
        <name>pantetheine 4'-phosphate</name>
        <dbReference type="ChEBI" id="CHEBI:47942"/>
    </cofactor>
</comment>
<dbReference type="InterPro" id="IPR044894">
    <property type="entry name" value="TubC_N_sf"/>
</dbReference>
<dbReference type="HOGENOM" id="CLU_254601_0_0_11"/>
<dbReference type="SUPFAM" id="SSF56059">
    <property type="entry name" value="Glutathione synthetase ATP-binding domain-like"/>
    <property type="match status" value="1"/>
</dbReference>
<dbReference type="BioCyc" id="SESP1179773:BN6_RS43025-MONOMER"/>
<dbReference type="GO" id="GO:0008610">
    <property type="term" value="P:lipid biosynthetic process"/>
    <property type="evidence" value="ECO:0007669"/>
    <property type="project" value="UniProtKB-ARBA"/>
</dbReference>
<dbReference type="Pfam" id="PF13535">
    <property type="entry name" value="ATP-grasp_4"/>
    <property type="match status" value="1"/>
</dbReference>
<evidence type="ECO:0000313" key="8">
    <source>
        <dbReference type="Proteomes" id="UP000006281"/>
    </source>
</evidence>
<keyword evidence="2" id="KW-0596">Phosphopantetheine</keyword>
<dbReference type="EMBL" id="HE804045">
    <property type="protein sequence ID" value="CCH32399.1"/>
    <property type="molecule type" value="Genomic_DNA"/>
</dbReference>
<feature type="domain" description="Carrier" evidence="5">
    <location>
        <begin position="885"/>
        <end position="960"/>
    </location>
</feature>
<dbReference type="InterPro" id="IPR023213">
    <property type="entry name" value="CAT-like_dom_sf"/>
</dbReference>
<dbReference type="Gene3D" id="3.30.559.30">
    <property type="entry name" value="Nonribosomal peptide synthetase, condensation domain"/>
    <property type="match status" value="2"/>
</dbReference>
<gene>
    <name evidence="7" type="primary">nrps12-2</name>
    <name evidence="7" type="ordered locus">BN6_51330</name>
</gene>
<name>K0K679_SACES</name>
<dbReference type="STRING" id="1179773.BN6_51330"/>
<dbReference type="Gene3D" id="3.30.559.10">
    <property type="entry name" value="Chloramphenicol acetyltransferase-like domain"/>
    <property type="match status" value="2"/>
</dbReference>
<dbReference type="GO" id="GO:0005829">
    <property type="term" value="C:cytosol"/>
    <property type="evidence" value="ECO:0007669"/>
    <property type="project" value="TreeGrafter"/>
</dbReference>
<dbReference type="InterPro" id="IPR036736">
    <property type="entry name" value="ACP-like_sf"/>
</dbReference>
<dbReference type="GO" id="GO:0047527">
    <property type="term" value="F:2,3-dihydroxybenzoate-serine ligase activity"/>
    <property type="evidence" value="ECO:0007669"/>
    <property type="project" value="TreeGrafter"/>
</dbReference>
<dbReference type="PATRIC" id="fig|1179773.3.peg.5159"/>
<organism evidence="7 8">
    <name type="scientific">Saccharothrix espanaensis (strain ATCC 51144 / DSM 44229 / JCM 9112 / NBRC 15066 / NRRL 15764)</name>
    <dbReference type="NCBI Taxonomy" id="1179773"/>
    <lineage>
        <taxon>Bacteria</taxon>
        <taxon>Bacillati</taxon>
        <taxon>Actinomycetota</taxon>
        <taxon>Actinomycetes</taxon>
        <taxon>Pseudonocardiales</taxon>
        <taxon>Pseudonocardiaceae</taxon>
        <taxon>Saccharothrix</taxon>
    </lineage>
</organism>
<dbReference type="InterPro" id="IPR005479">
    <property type="entry name" value="CPAse_ATP-bd"/>
</dbReference>
<dbReference type="GO" id="GO:0046872">
    <property type="term" value="F:metal ion binding"/>
    <property type="evidence" value="ECO:0007669"/>
    <property type="project" value="InterPro"/>
</dbReference>
<dbReference type="Gene3D" id="3.30.470.20">
    <property type="entry name" value="ATP-grasp fold, B domain"/>
    <property type="match status" value="1"/>
</dbReference>
<dbReference type="InterPro" id="IPR009081">
    <property type="entry name" value="PP-bd_ACP"/>
</dbReference>
<keyword evidence="4" id="KW-0067">ATP-binding</keyword>
<dbReference type="GO" id="GO:0031177">
    <property type="term" value="F:phosphopantetheine binding"/>
    <property type="evidence" value="ECO:0007669"/>
    <property type="project" value="InterPro"/>
</dbReference>
<dbReference type="eggNOG" id="COG1020">
    <property type="taxonomic scope" value="Bacteria"/>
</dbReference>
<dbReference type="OrthoDB" id="24041at2"/>
<dbReference type="GO" id="GO:0043041">
    <property type="term" value="P:amino acid activation for nonribosomal peptide biosynthetic process"/>
    <property type="evidence" value="ECO:0007669"/>
    <property type="project" value="TreeGrafter"/>
</dbReference>
<proteinExistence type="predicted"/>
<evidence type="ECO:0000256" key="4">
    <source>
        <dbReference type="PROSITE-ProRule" id="PRU00409"/>
    </source>
</evidence>
<keyword evidence="8" id="KW-1185">Reference proteome</keyword>
<evidence type="ECO:0000259" key="5">
    <source>
        <dbReference type="PROSITE" id="PS50075"/>
    </source>
</evidence>
<dbReference type="InterPro" id="IPR020806">
    <property type="entry name" value="PKS_PP-bd"/>
</dbReference>
<dbReference type="SUPFAM" id="SSF47336">
    <property type="entry name" value="ACP-like"/>
    <property type="match status" value="1"/>
</dbReference>
<dbReference type="InterPro" id="IPR001242">
    <property type="entry name" value="Condensation_dom"/>
</dbReference>
<dbReference type="SMART" id="SM00823">
    <property type="entry name" value="PKS_PP"/>
    <property type="match status" value="1"/>
</dbReference>
<dbReference type="Pfam" id="PF18563">
    <property type="entry name" value="TubC_N"/>
    <property type="match status" value="1"/>
</dbReference>
<dbReference type="eggNOG" id="COG0151">
    <property type="taxonomic scope" value="Bacteria"/>
</dbReference>
<reference evidence="7 8" key="1">
    <citation type="journal article" date="2012" name="BMC Genomics">
        <title>Complete genome sequence of Saccharothrix espanaensis DSM 44229T and comparison to the other completely sequenced Pseudonocardiaceae.</title>
        <authorList>
            <person name="Strobel T."/>
            <person name="Al-Dilaimi A."/>
            <person name="Blom J."/>
            <person name="Gessner A."/>
            <person name="Kalinowski J."/>
            <person name="Luzhetska M."/>
            <person name="Puhler A."/>
            <person name="Szczepanowski R."/>
            <person name="Bechthold A."/>
            <person name="Ruckert C."/>
        </authorList>
    </citation>
    <scope>NUCLEOTIDE SEQUENCE [LARGE SCALE GENOMIC DNA]</scope>
    <source>
        <strain evidence="8">ATCC 51144 / DSM 44229 / JCM 9112 / NBRC 15066 / NRRL 15764</strain>
    </source>
</reference>
<dbReference type="SMART" id="SM01209">
    <property type="entry name" value="GARS_A"/>
    <property type="match status" value="1"/>
</dbReference>
<dbReference type="PROSITE" id="PS00866">
    <property type="entry name" value="CPSASE_1"/>
    <property type="match status" value="1"/>
</dbReference>
<feature type="domain" description="ATP-grasp" evidence="6">
    <location>
        <begin position="124"/>
        <end position="327"/>
    </location>
</feature>
<dbReference type="PANTHER" id="PTHR45527">
    <property type="entry name" value="NONRIBOSOMAL PEPTIDE SYNTHETASE"/>
    <property type="match status" value="1"/>
</dbReference>
<dbReference type="InterPro" id="IPR011761">
    <property type="entry name" value="ATP-grasp"/>
</dbReference>
<dbReference type="Proteomes" id="UP000006281">
    <property type="component" value="Chromosome"/>
</dbReference>
<dbReference type="KEGG" id="sesp:BN6_51330"/>
<keyword evidence="4" id="KW-0547">Nucleotide-binding</keyword>
<dbReference type="SUPFAM" id="SSF52777">
    <property type="entry name" value="CoA-dependent acyltransferases"/>
    <property type="match status" value="4"/>
</dbReference>
<dbReference type="PROSITE" id="PS50075">
    <property type="entry name" value="CARRIER"/>
    <property type="match status" value="1"/>
</dbReference>
<evidence type="ECO:0000259" key="6">
    <source>
        <dbReference type="PROSITE" id="PS50975"/>
    </source>
</evidence>
<dbReference type="Gene3D" id="1.10.10.1830">
    <property type="entry name" value="Non-ribosomal peptide synthase, adenylation domain"/>
    <property type="match status" value="1"/>
</dbReference>
<evidence type="ECO:0000256" key="1">
    <source>
        <dbReference type="ARBA" id="ARBA00001957"/>
    </source>
</evidence>
<evidence type="ECO:0000313" key="7">
    <source>
        <dbReference type="EMBL" id="CCH32399.1"/>
    </source>
</evidence>
<dbReference type="GO" id="GO:0009366">
    <property type="term" value="C:enterobactin synthetase complex"/>
    <property type="evidence" value="ECO:0007669"/>
    <property type="project" value="TreeGrafter"/>
</dbReference>
<dbReference type="GO" id="GO:0005524">
    <property type="term" value="F:ATP binding"/>
    <property type="evidence" value="ECO:0007669"/>
    <property type="project" value="UniProtKB-UniRule"/>
</dbReference>
<keyword evidence="3" id="KW-0597">Phosphoprotein</keyword>
<protein>
    <submittedName>
        <fullName evidence="7">Non-ribosomal peptide synthetase</fullName>
    </submittedName>
</protein>
<dbReference type="InterPro" id="IPR041464">
    <property type="entry name" value="TubC_N"/>
</dbReference>
<evidence type="ECO:0000256" key="3">
    <source>
        <dbReference type="ARBA" id="ARBA00022553"/>
    </source>
</evidence>
<dbReference type="Gene3D" id="1.10.1200.10">
    <property type="entry name" value="ACP-like"/>
    <property type="match status" value="1"/>
</dbReference>
<dbReference type="PANTHER" id="PTHR45527:SF1">
    <property type="entry name" value="FATTY ACID SYNTHASE"/>
    <property type="match status" value="1"/>
</dbReference>
<dbReference type="Pfam" id="PF00668">
    <property type="entry name" value="Condensation"/>
    <property type="match status" value="1"/>
</dbReference>
<accession>K0K679</accession>
<dbReference type="Pfam" id="PF00550">
    <property type="entry name" value="PP-binding"/>
    <property type="match status" value="1"/>
</dbReference>
<dbReference type="PROSITE" id="PS50975">
    <property type="entry name" value="ATP_GRASP"/>
    <property type="match status" value="1"/>
</dbReference>
<sequence>MLARNDPHAERCLLYLDTRELPNEREAELRAALDQGYRLVVATPTPAAYRGYPLTHVIEAPVGDYDKAEEVIVEDLARHGLTVHGVVAWKDREVELAARLGARLGLHTTSPRAAVNVRNKVLTRRLLDGIEGANPRYAVVRQEDELAAAVAEVGVPCLLKPAGNSGGRGIRRVADAADAIAAYREFTGYNAAQAGEMFHYYEDAVLVEEELTGSEHSVAGVVSGGRVITLGVADKLFDRSLPLQYQNVVPSRLPAAVLAEALDLVRRAVAATGIDHCGFHVDLMVTDAGVRVLEVGGRLGGELINSHLIPLAQPGLNPYQAVLDVVQGHSPLALDDYTGRFRGFAASRVVMPPDFGVLDRIEGVQDVRRDSRCRDFMQLYGPGQRMVPPEVRFKGYEIGYLVAQCGPDEDIDATIAELVDRITITVVPDPPVESTVDDRPVHDLLRELGEHSVTVRAQDGNLRLDGPVTALPKEVVQRVKAHKPAILDLLARVSDRVERLDDPPVPGPLSPAQQAALAVEPDHGAARSVLRQSVRCAGEVDPEALAKAFARLLDRHEILRAVVADGRLALADSAPFEQAPFEQAGTPVDLRSGPAFALHVRPDGDDTLIELTAHPLVADARTLALALGELARLHNGEPEPADPVGYAEFTAAQARYLAHPVTAARRARLTVDPAVLRAPAASVQRLTAPAPTADVAAIAAELGSTVTILRLGAFLLAAHRLGLARAVAVEQPNRSGAFAEVLGPVATTALLPLPSAPTVREFLTAVRDRVLDAHEHQDLPLPAPADLVPRVRFTERPGPTPGPVFGGAAATLSPVEALLPGGDLALTHVDGVELVVEHDAAPERAEAVASLYRFLLDRLDDCLDRAPDDLPQDVAAVRRAEHELSRTSSAVEAVREIFADVLGRARVGPRENFFELGGTSLTVAKVVSRVRQRFGTAPGFAEVFDHPTPAGLAGVLGAPGTSTGYALVARPPLAELPASPQQVRYFLTYNIDPARSGRISVLVDEWADADAFRAAVANVVQRHELLRTGFFTDAAGVLHQRIAASVSPEVSEARLTAEDQDGRRAELEAALRTHTFDLAAPPLLKVLLDPLPQGGVRAAVGVFSGLLDAYSEGTLAVELRTAYEAALAGTLAGLPRPPVQYQDFCRWQHDLAAGPEFDRARTFWEQRYPADHEPFRLPADDGERTGAMRVFLLGDELSAAARDAAAACESSLFGFLLANFFERAAELYGRDDVSVGVLYHGRENEELADLVGYFVDLFCLRCDVRGPAEFRDLVRRVNQELFGSVDARAYQYQDLAERVGASPADPVFPVTGFHVNNVIVPGRATRVGEEFREQVLDLPYRPKFDFNIYVHESDRGILIRMAYATAVVGHERAATLAADFVAGVRRNVRAVLGSTT</sequence>
<evidence type="ECO:0000256" key="2">
    <source>
        <dbReference type="ARBA" id="ARBA00022450"/>
    </source>
</evidence>
<dbReference type="RefSeq" id="WP_015102511.1">
    <property type="nucleotide sequence ID" value="NC_019673.1"/>
</dbReference>